<evidence type="ECO:0000313" key="1">
    <source>
        <dbReference type="EMBL" id="GFZ98675.1"/>
    </source>
</evidence>
<keyword evidence="2" id="KW-1185">Reference proteome</keyword>
<evidence type="ECO:0000313" key="2">
    <source>
        <dbReference type="Proteomes" id="UP000603317"/>
    </source>
</evidence>
<dbReference type="EMBL" id="BMID01000001">
    <property type="protein sequence ID" value="GFZ98675.1"/>
    <property type="molecule type" value="Genomic_DNA"/>
</dbReference>
<reference evidence="2" key="1">
    <citation type="journal article" date="2019" name="Int. J. Syst. Evol. Microbiol.">
        <title>The Global Catalogue of Microorganisms (GCM) 10K type strain sequencing project: providing services to taxonomists for standard genome sequencing and annotation.</title>
        <authorList>
            <consortium name="The Broad Institute Genomics Platform"/>
            <consortium name="The Broad Institute Genome Sequencing Center for Infectious Disease"/>
            <person name="Wu L."/>
            <person name="Ma J."/>
        </authorList>
    </citation>
    <scope>NUCLEOTIDE SEQUENCE [LARGE SCALE GENOMIC DNA]</scope>
    <source>
        <strain evidence="2">CGMCC 1.15297</strain>
    </source>
</reference>
<protein>
    <recommendedName>
        <fullName evidence="3">Abi-like protein</fullName>
    </recommendedName>
</protein>
<dbReference type="Proteomes" id="UP000603317">
    <property type="component" value="Unassembled WGS sequence"/>
</dbReference>
<proteinExistence type="predicted"/>
<accession>A0ABQ1F477</accession>
<gene>
    <name evidence="1" type="ORF">GCM10010923_03610</name>
</gene>
<comment type="caution">
    <text evidence="1">The sequence shown here is derived from an EMBL/GenBank/DDBJ whole genome shotgun (WGS) entry which is preliminary data.</text>
</comment>
<evidence type="ECO:0008006" key="3">
    <source>
        <dbReference type="Google" id="ProtNLM"/>
    </source>
</evidence>
<organism evidence="1 2">
    <name type="scientific">Blastomonas marina</name>
    <dbReference type="NCBI Taxonomy" id="1867408"/>
    <lineage>
        <taxon>Bacteria</taxon>
        <taxon>Pseudomonadati</taxon>
        <taxon>Pseudomonadota</taxon>
        <taxon>Alphaproteobacteria</taxon>
        <taxon>Sphingomonadales</taxon>
        <taxon>Sphingomonadaceae</taxon>
        <taxon>Blastomonas</taxon>
    </lineage>
</organism>
<sequence>MLSPAYETLWRATLNRIAETKEGKRLPRKRFSRPLTQIRLVRNRTAHHKPILHWNFPKHHGSILQLNRWLYPTVHYWAASNERFDAVIVGGYDLVASGNAE</sequence>
<dbReference type="RefSeq" id="WP_188641073.1">
    <property type="nucleotide sequence ID" value="NZ_BMID01000001.1"/>
</dbReference>
<name>A0ABQ1F477_9SPHN</name>